<dbReference type="OrthoDB" id="834022at2759"/>
<name>A0A8X7ZVR3_POPTO</name>
<accession>A0A8X7ZVR3</accession>
<reference evidence="1" key="1">
    <citation type="journal article" date="2020" name="bioRxiv">
        <title>Hybrid origin of Populus tomentosa Carr. identified through genome sequencing and phylogenomic analysis.</title>
        <authorList>
            <person name="An X."/>
            <person name="Gao K."/>
            <person name="Chen Z."/>
            <person name="Li J."/>
            <person name="Yang X."/>
            <person name="Yang X."/>
            <person name="Zhou J."/>
            <person name="Guo T."/>
            <person name="Zhao T."/>
            <person name="Huang S."/>
            <person name="Miao D."/>
            <person name="Khan W.U."/>
            <person name="Rao P."/>
            <person name="Ye M."/>
            <person name="Lei B."/>
            <person name="Liao W."/>
            <person name="Wang J."/>
            <person name="Ji L."/>
            <person name="Li Y."/>
            <person name="Guo B."/>
            <person name="Mustafa N.S."/>
            <person name="Li S."/>
            <person name="Yun Q."/>
            <person name="Keller S.R."/>
            <person name="Mao J."/>
            <person name="Zhang R."/>
            <person name="Strauss S.H."/>
        </authorList>
    </citation>
    <scope>NUCLEOTIDE SEQUENCE</scope>
    <source>
        <strain evidence="1">GM15</strain>
        <tissue evidence="1">Leaf</tissue>
    </source>
</reference>
<evidence type="ECO:0000313" key="2">
    <source>
        <dbReference type="Proteomes" id="UP000886885"/>
    </source>
</evidence>
<dbReference type="Proteomes" id="UP000886885">
    <property type="component" value="Chromosome 5A"/>
</dbReference>
<proteinExistence type="predicted"/>
<dbReference type="EMBL" id="JAAWWB010000009">
    <property type="protein sequence ID" value="KAG6776596.1"/>
    <property type="molecule type" value="Genomic_DNA"/>
</dbReference>
<sequence>MKGELSIRKAVPGKGLKKKKQGNDYVECLNFDLSRVAGLVHHALVSSDNDNLVAKDFSDCKGLVEKVGAISSFSYVQKVLMKAEEHCAALSVLTEINSENSPRYFIFQEPAFMDKFFAHQLPATIVILSVQGAKTMFKRDLINLIGGFKLNPMSSLAINHYSLTGKEPSDVHEITFDTSQRFEEVPRDDSFHLKDSTGYEEKLSLKSISVIRRELPESALGWPLLQRTNRPALEALRSS</sequence>
<gene>
    <name evidence="1" type="ORF">POTOM_020117</name>
</gene>
<organism evidence="1 2">
    <name type="scientific">Populus tomentosa</name>
    <name type="common">Chinese white poplar</name>
    <dbReference type="NCBI Taxonomy" id="118781"/>
    <lineage>
        <taxon>Eukaryota</taxon>
        <taxon>Viridiplantae</taxon>
        <taxon>Streptophyta</taxon>
        <taxon>Embryophyta</taxon>
        <taxon>Tracheophyta</taxon>
        <taxon>Spermatophyta</taxon>
        <taxon>Magnoliopsida</taxon>
        <taxon>eudicotyledons</taxon>
        <taxon>Gunneridae</taxon>
        <taxon>Pentapetalae</taxon>
        <taxon>rosids</taxon>
        <taxon>fabids</taxon>
        <taxon>Malpighiales</taxon>
        <taxon>Salicaceae</taxon>
        <taxon>Saliceae</taxon>
        <taxon>Populus</taxon>
    </lineage>
</organism>
<protein>
    <submittedName>
        <fullName evidence="1">Uncharacterized protein</fullName>
    </submittedName>
</protein>
<dbReference type="AlphaFoldDB" id="A0A8X7ZVR3"/>
<comment type="caution">
    <text evidence="1">The sequence shown here is derived from an EMBL/GenBank/DDBJ whole genome shotgun (WGS) entry which is preliminary data.</text>
</comment>
<evidence type="ECO:0000313" key="1">
    <source>
        <dbReference type="EMBL" id="KAG6776596.1"/>
    </source>
</evidence>
<keyword evidence="2" id="KW-1185">Reference proteome</keyword>